<dbReference type="OrthoDB" id="8451560at2"/>
<dbReference type="STRING" id="1301098.PKB_3220"/>
<dbReference type="eggNOG" id="ENOG5032RJK">
    <property type="taxonomic scope" value="Bacteria"/>
</dbReference>
<sequence>MNGAQVSAFQANSGIAPSAMATVLVGVVFAVLLVWGVWAIRTAYVGWSESRLNQRQFLGVCIRFVAMYLVLSFFLLS</sequence>
<dbReference type="KEGG" id="pkc:PKB_3220"/>
<organism evidence="3 4">
    <name type="scientific">Pseudomonas knackmussii (strain DSM 6978 / CCUG 54928 / LMG 23759 / B13)</name>
    <dbReference type="NCBI Taxonomy" id="1301098"/>
    <lineage>
        <taxon>Bacteria</taxon>
        <taxon>Pseudomonadati</taxon>
        <taxon>Pseudomonadota</taxon>
        <taxon>Gammaproteobacteria</taxon>
        <taxon>Pseudomonadales</taxon>
        <taxon>Pseudomonadaceae</taxon>
        <taxon>Pseudomonas</taxon>
    </lineage>
</organism>
<evidence type="ECO:0000313" key="2">
    <source>
        <dbReference type="EMBL" id="CDF84565.1"/>
    </source>
</evidence>
<evidence type="ECO:0000256" key="1">
    <source>
        <dbReference type="SAM" id="Phobius"/>
    </source>
</evidence>
<dbReference type="Pfam" id="PF11660">
    <property type="entry name" value="DUF3262"/>
    <property type="match status" value="1"/>
</dbReference>
<dbReference type="NCBIfam" id="TIGR03758">
    <property type="entry name" value="conj_TIGR03758"/>
    <property type="match status" value="1"/>
</dbReference>
<evidence type="ECO:0008006" key="5">
    <source>
        <dbReference type="Google" id="ProtNLM"/>
    </source>
</evidence>
<dbReference type="RefSeq" id="WP_003050225.1">
    <property type="nucleotide sequence ID" value="NZ_HG322950.1"/>
</dbReference>
<feature type="transmembrane region" description="Helical" evidence="1">
    <location>
        <begin position="57"/>
        <end position="76"/>
    </location>
</feature>
<dbReference type="KEGG" id="pkc:PKB_3568"/>
<protein>
    <recommendedName>
        <fullName evidence="5">Integrating conjugative element protein</fullName>
    </recommendedName>
</protein>
<proteinExistence type="predicted"/>
<dbReference type="HOGENOM" id="CLU_195279_1_0_6"/>
<keyword evidence="1" id="KW-0472">Membrane</keyword>
<gene>
    <name evidence="2" type="ORF">PKB_3220</name>
    <name evidence="3" type="ORF">PKB_3568</name>
</gene>
<dbReference type="GeneID" id="92659868"/>
<evidence type="ECO:0000313" key="3">
    <source>
        <dbReference type="EMBL" id="CDF84909.1"/>
    </source>
</evidence>
<keyword evidence="4" id="KW-1185">Reference proteome</keyword>
<evidence type="ECO:0000313" key="4">
    <source>
        <dbReference type="Proteomes" id="UP000025241"/>
    </source>
</evidence>
<reference evidence="3 4" key="1">
    <citation type="submission" date="2013-03" db="EMBL/GenBank/DDBJ databases">
        <authorList>
            <person name="Linke B."/>
        </authorList>
    </citation>
    <scope>NUCLEOTIDE SEQUENCE [LARGE SCALE GENOMIC DNA]</scope>
    <source>
        <strain evidence="3 4">B13</strain>
    </source>
</reference>
<dbReference type="InterPro" id="IPR021676">
    <property type="entry name" value="DUF3262"/>
</dbReference>
<name>A0A024HJT1_PSEKB</name>
<dbReference type="PATRIC" id="fig|1301098.3.peg.3245"/>
<keyword evidence="1" id="KW-0812">Transmembrane</keyword>
<feature type="transmembrane region" description="Helical" evidence="1">
    <location>
        <begin position="20"/>
        <end position="45"/>
    </location>
</feature>
<reference evidence="3 4" key="2">
    <citation type="submission" date="2014-05" db="EMBL/GenBank/DDBJ databases">
        <title>Genome sequence of the 3-chlorobenzoate degrading bacterium Pseudomonas knackmussii B13 shows multiple evidence for horizontal gene transfer.</title>
        <authorList>
            <person name="Miyazaki R."/>
            <person name="Bertelli C."/>
            <person name="Falquet L."/>
            <person name="Robinson-Rechavi M."/>
            <person name="Gharib W."/>
            <person name="Roy S."/>
            <person name="Van der Meer J.R."/>
        </authorList>
    </citation>
    <scope>NUCLEOTIDE SEQUENCE [LARGE SCALE GENOMIC DNA]</scope>
    <source>
        <strain evidence="3 4">B13</strain>
    </source>
</reference>
<dbReference type="AlphaFoldDB" id="A0A024HJT1"/>
<dbReference type="Proteomes" id="UP000025241">
    <property type="component" value="Chromosome I"/>
</dbReference>
<dbReference type="EMBL" id="HG322950">
    <property type="protein sequence ID" value="CDF84909.1"/>
    <property type="molecule type" value="Genomic_DNA"/>
</dbReference>
<dbReference type="EMBL" id="HG322950">
    <property type="protein sequence ID" value="CDF84565.1"/>
    <property type="molecule type" value="Genomic_DNA"/>
</dbReference>
<accession>A0A024HJT1</accession>
<keyword evidence="1" id="KW-1133">Transmembrane helix</keyword>